<dbReference type="Proteomes" id="UP001238163">
    <property type="component" value="Unassembled WGS sequence"/>
</dbReference>
<evidence type="ECO:0000256" key="2">
    <source>
        <dbReference type="ARBA" id="ARBA00022676"/>
    </source>
</evidence>
<feature type="active site" description="Nucleophile" evidence="7">
    <location>
        <position position="264"/>
    </location>
</feature>
<dbReference type="InterPro" id="IPR036511">
    <property type="entry name" value="TGT-like_sf"/>
</dbReference>
<feature type="binding site" evidence="7">
    <location>
        <position position="214"/>
    </location>
    <ligand>
        <name>substrate</name>
    </ligand>
</feature>
<evidence type="ECO:0000313" key="10">
    <source>
        <dbReference type="Proteomes" id="UP001238163"/>
    </source>
</evidence>
<gene>
    <name evidence="7" type="primary">tgt</name>
    <name evidence="9" type="ORF">J3R75_001471</name>
</gene>
<comment type="function">
    <text evidence="7">Catalyzes the base-exchange of a guanine (G) residue with the queuine precursor 7-aminomethyl-7-deazaguanine (PreQ1) at position 34 (anticodon wobble position) in tRNAs with GU(N) anticodons (tRNA-Asp, -Asn, -His and -Tyr). Catalysis occurs through a double-displacement mechanism. The nucleophile active site attacks the C1' of nucleotide 34 to detach the guanine base from the RNA, forming a covalent enzyme-RNA intermediate. The proton acceptor active site deprotonates the incoming PreQ1, allowing a nucleophilic attack on the C1' of the ribose to form the product. After dissociation, two additional enzymatic reactions on the tRNA convert PreQ1 to queuine (Q), resulting in the hypermodified nucleoside queuosine (7-(((4,5-cis-dihydroxy-2-cyclopenten-1-yl)amino)methyl)-7-deazaguanosine).</text>
</comment>
<comment type="catalytic activity">
    <reaction evidence="6 7">
        <text>7-aminomethyl-7-carbaguanine + guanosine(34) in tRNA = 7-aminomethyl-7-carbaguanosine(34) in tRNA + guanine</text>
        <dbReference type="Rhea" id="RHEA:24104"/>
        <dbReference type="Rhea" id="RHEA-COMP:10341"/>
        <dbReference type="Rhea" id="RHEA-COMP:10342"/>
        <dbReference type="ChEBI" id="CHEBI:16235"/>
        <dbReference type="ChEBI" id="CHEBI:58703"/>
        <dbReference type="ChEBI" id="CHEBI:74269"/>
        <dbReference type="ChEBI" id="CHEBI:82833"/>
        <dbReference type="EC" id="2.4.2.29"/>
    </reaction>
</comment>
<feature type="binding site" evidence="7">
    <location>
        <begin position="91"/>
        <end position="95"/>
    </location>
    <ligand>
        <name>substrate</name>
    </ligand>
</feature>
<proteinExistence type="inferred from homology"/>
<keyword evidence="7" id="KW-0479">Metal-binding</keyword>
<keyword evidence="7" id="KW-0862">Zinc</keyword>
<feature type="binding site" evidence="7">
    <location>
        <position position="145"/>
    </location>
    <ligand>
        <name>substrate</name>
    </ligand>
</feature>
<dbReference type="GO" id="GO:0005829">
    <property type="term" value="C:cytosol"/>
    <property type="evidence" value="ECO:0007669"/>
    <property type="project" value="TreeGrafter"/>
</dbReference>
<feature type="binding site" evidence="7">
    <location>
        <position position="307"/>
    </location>
    <ligand>
        <name>Zn(2+)</name>
        <dbReference type="ChEBI" id="CHEBI:29105"/>
    </ligand>
</feature>
<name>A0AAE3VF43_9BACT</name>
<dbReference type="HAMAP" id="MF_00168">
    <property type="entry name" value="Q_tRNA_Tgt"/>
    <property type="match status" value="1"/>
</dbReference>
<dbReference type="NCBIfam" id="TIGR00449">
    <property type="entry name" value="tgt_general"/>
    <property type="match status" value="1"/>
</dbReference>
<evidence type="ECO:0000256" key="4">
    <source>
        <dbReference type="ARBA" id="ARBA00022694"/>
    </source>
</evidence>
<comment type="subunit">
    <text evidence="7">Homodimer. Within each dimer, one monomer is responsible for RNA recognition and catalysis, while the other monomer binds to the replacement base PreQ1.</text>
</comment>
<dbReference type="PANTHER" id="PTHR46499:SF1">
    <property type="entry name" value="QUEUINE TRNA-RIBOSYLTRANSFERASE"/>
    <property type="match status" value="1"/>
</dbReference>
<dbReference type="Gene3D" id="3.20.20.105">
    <property type="entry name" value="Queuine tRNA-ribosyltransferase-like"/>
    <property type="match status" value="1"/>
</dbReference>
<evidence type="ECO:0000256" key="7">
    <source>
        <dbReference type="HAMAP-Rule" id="MF_00168"/>
    </source>
</evidence>
<comment type="pathway">
    <text evidence="1 7">tRNA modification; tRNA-queuosine biosynthesis.</text>
</comment>
<keyword evidence="3 7" id="KW-0808">Transferase</keyword>
<keyword evidence="2 7" id="KW-0328">Glycosyltransferase</keyword>
<keyword evidence="5 7" id="KW-0671">Queuosine biosynthesis</keyword>
<protein>
    <recommendedName>
        <fullName evidence="7">Queuine tRNA-ribosyltransferase</fullName>
        <ecNumber evidence="7">2.4.2.29</ecNumber>
    </recommendedName>
    <alternativeName>
        <fullName evidence="7">Guanine insertion enzyme</fullName>
    </alternativeName>
    <alternativeName>
        <fullName evidence="7">tRNA-guanine transglycosylase</fullName>
    </alternativeName>
</protein>
<evidence type="ECO:0000256" key="3">
    <source>
        <dbReference type="ARBA" id="ARBA00022679"/>
    </source>
</evidence>
<feature type="region of interest" description="RNA binding; important for wobble base 34 recognition" evidence="7">
    <location>
        <begin position="269"/>
        <end position="273"/>
    </location>
</feature>
<organism evidence="9 10">
    <name type="scientific">Oligosphaera ethanolica</name>
    <dbReference type="NCBI Taxonomy" id="760260"/>
    <lineage>
        <taxon>Bacteria</taxon>
        <taxon>Pseudomonadati</taxon>
        <taxon>Lentisphaerota</taxon>
        <taxon>Oligosphaeria</taxon>
        <taxon>Oligosphaerales</taxon>
        <taxon>Oligosphaeraceae</taxon>
        <taxon>Oligosphaera</taxon>
    </lineage>
</organism>
<keyword evidence="10" id="KW-1185">Reference proteome</keyword>
<dbReference type="AlphaFoldDB" id="A0AAE3VF43"/>
<dbReference type="SUPFAM" id="SSF51713">
    <property type="entry name" value="tRNA-guanine transglycosylase"/>
    <property type="match status" value="1"/>
</dbReference>
<evidence type="ECO:0000256" key="5">
    <source>
        <dbReference type="ARBA" id="ARBA00022785"/>
    </source>
</evidence>
<dbReference type="GO" id="GO:0046872">
    <property type="term" value="F:metal ion binding"/>
    <property type="evidence" value="ECO:0007669"/>
    <property type="project" value="UniProtKB-KW"/>
</dbReference>
<keyword evidence="4 7" id="KW-0819">tRNA processing</keyword>
<dbReference type="EC" id="2.4.2.29" evidence="7"/>
<comment type="cofactor">
    <cofactor evidence="7">
        <name>Zn(2+)</name>
        <dbReference type="ChEBI" id="CHEBI:29105"/>
    </cofactor>
    <text evidence="7">Binds 1 zinc ion per subunit.</text>
</comment>
<dbReference type="InterPro" id="IPR002616">
    <property type="entry name" value="tRNA_ribo_trans-like"/>
</dbReference>
<dbReference type="GO" id="GO:0008616">
    <property type="term" value="P:tRNA queuosine(34) biosynthetic process"/>
    <property type="evidence" value="ECO:0007669"/>
    <property type="project" value="UniProtKB-UniRule"/>
</dbReference>
<accession>A0AAE3VF43</accession>
<feature type="binding site" evidence="7">
    <location>
        <position position="302"/>
    </location>
    <ligand>
        <name>Zn(2+)</name>
        <dbReference type="ChEBI" id="CHEBI:29105"/>
    </ligand>
</feature>
<feature type="domain" description="tRNA-guanine(15) transglycosylase-like" evidence="8">
    <location>
        <begin position="13"/>
        <end position="366"/>
    </location>
</feature>
<sequence>MAFCIKCRDPHSRARRGELTTAHGTVQTPVFMPVGTQATVKAMAPNELRDMGAEIILGNTYHLNLRPGMDIMRAAGGLHRFMAWERAILTDSGGFQVFSLSKLGKKTTEGVHFQSHIDGTRLFMGPVESMAIQRDLGSDIAMVFDDCTAWPATWDEAQRSLDLTLRWAAICREQPRAPGQQVFGIVQGSVFPDLREKAVKALCELDFDGIALGGVSVGEPEAEMVKVLHTCAPLLPEDKPHYLMGVGTPRQLIIGVMNGIDMFDCVLPTRMGRNGSAYVPTGTLPIKAAVYKEDFTPIQDGCGCYACRHFTRAYIRHLLNTNEILGARLMTTHNLFFFLDLMRQAREHLEKGDFQPFAEEILRLYPEAMGKDDEE</sequence>
<dbReference type="FunFam" id="3.20.20.105:FF:000001">
    <property type="entry name" value="Queuine tRNA-ribosyltransferase"/>
    <property type="match status" value="1"/>
</dbReference>
<dbReference type="PANTHER" id="PTHR46499">
    <property type="entry name" value="QUEUINE TRNA-RIBOSYLTRANSFERASE"/>
    <property type="match status" value="1"/>
</dbReference>
<evidence type="ECO:0000259" key="8">
    <source>
        <dbReference type="Pfam" id="PF01702"/>
    </source>
</evidence>
<feature type="region of interest" description="RNA binding" evidence="7">
    <location>
        <begin position="245"/>
        <end position="251"/>
    </location>
</feature>
<feature type="binding site" evidence="7">
    <location>
        <position position="333"/>
    </location>
    <ligand>
        <name>Zn(2+)</name>
        <dbReference type="ChEBI" id="CHEBI:29105"/>
    </ligand>
</feature>
<reference evidence="9" key="1">
    <citation type="submission" date="2023-07" db="EMBL/GenBank/DDBJ databases">
        <title>Genomic Encyclopedia of Type Strains, Phase IV (KMG-IV): sequencing the most valuable type-strain genomes for metagenomic binning, comparative biology and taxonomic classification.</title>
        <authorList>
            <person name="Goeker M."/>
        </authorList>
    </citation>
    <scope>NUCLEOTIDE SEQUENCE</scope>
    <source>
        <strain evidence="9">DSM 24202</strain>
    </source>
</reference>
<dbReference type="Pfam" id="PF01702">
    <property type="entry name" value="TGT"/>
    <property type="match status" value="1"/>
</dbReference>
<evidence type="ECO:0000313" key="9">
    <source>
        <dbReference type="EMBL" id="MDQ0289364.1"/>
    </source>
</evidence>
<evidence type="ECO:0000256" key="1">
    <source>
        <dbReference type="ARBA" id="ARBA00004691"/>
    </source>
</evidence>
<dbReference type="EMBL" id="JAUSVL010000001">
    <property type="protein sequence ID" value="MDQ0289364.1"/>
    <property type="molecule type" value="Genomic_DNA"/>
</dbReference>
<feature type="active site" description="Proton acceptor" evidence="7">
    <location>
        <position position="91"/>
    </location>
</feature>
<feature type="binding site" evidence="7">
    <location>
        <position position="304"/>
    </location>
    <ligand>
        <name>Zn(2+)</name>
        <dbReference type="ChEBI" id="CHEBI:29105"/>
    </ligand>
</feature>
<evidence type="ECO:0000256" key="6">
    <source>
        <dbReference type="ARBA" id="ARBA00050112"/>
    </source>
</evidence>
<feature type="binding site" evidence="7">
    <location>
        <position position="187"/>
    </location>
    <ligand>
        <name>substrate</name>
    </ligand>
</feature>
<dbReference type="GO" id="GO:0008479">
    <property type="term" value="F:tRNA-guanosine(34) queuine transglycosylase activity"/>
    <property type="evidence" value="ECO:0007669"/>
    <property type="project" value="UniProtKB-UniRule"/>
</dbReference>
<dbReference type="RefSeq" id="WP_307260785.1">
    <property type="nucleotide sequence ID" value="NZ_JAUSVL010000001.1"/>
</dbReference>
<dbReference type="NCBIfam" id="TIGR00430">
    <property type="entry name" value="Q_tRNA_tgt"/>
    <property type="match status" value="1"/>
</dbReference>
<comment type="similarity">
    <text evidence="7">Belongs to the queuine tRNA-ribosyltransferase family.</text>
</comment>
<dbReference type="InterPro" id="IPR050076">
    <property type="entry name" value="ArchSynthase1/Queuine_TRR"/>
</dbReference>
<comment type="caution">
    <text evidence="9">The sequence shown here is derived from an EMBL/GenBank/DDBJ whole genome shotgun (WGS) entry which is preliminary data.</text>
</comment>
<dbReference type="InterPro" id="IPR004803">
    <property type="entry name" value="TGT"/>
</dbReference>